<dbReference type="InterPro" id="IPR039532">
    <property type="entry name" value="TetR_C_Firmicutes"/>
</dbReference>
<dbReference type="GO" id="GO:0003677">
    <property type="term" value="F:DNA binding"/>
    <property type="evidence" value="ECO:0007669"/>
    <property type="project" value="UniProtKB-UniRule"/>
</dbReference>
<evidence type="ECO:0000259" key="3">
    <source>
        <dbReference type="PROSITE" id="PS50977"/>
    </source>
</evidence>
<gene>
    <name evidence="4" type="primary">dhaS</name>
    <name evidence="4" type="ORF">NCTC11224_00789</name>
</gene>
<keyword evidence="5" id="KW-1185">Reference proteome</keyword>
<dbReference type="PROSITE" id="PS50977">
    <property type="entry name" value="HTH_TETR_2"/>
    <property type="match status" value="1"/>
</dbReference>
<accession>A0A2X2TQ81</accession>
<dbReference type="EMBL" id="UAVW01000001">
    <property type="protein sequence ID" value="SQB04377.1"/>
    <property type="molecule type" value="Genomic_DNA"/>
</dbReference>
<dbReference type="RefSeq" id="WP_112481528.1">
    <property type="nucleotide sequence ID" value="NZ_JAIWZC010000001.1"/>
</dbReference>
<evidence type="ECO:0000313" key="4">
    <source>
        <dbReference type="EMBL" id="SQB04377.1"/>
    </source>
</evidence>
<feature type="DNA-binding region" description="H-T-H motif" evidence="2">
    <location>
        <begin position="35"/>
        <end position="54"/>
    </location>
</feature>
<dbReference type="InterPro" id="IPR050624">
    <property type="entry name" value="HTH-type_Tx_Regulator"/>
</dbReference>
<dbReference type="Pfam" id="PF14278">
    <property type="entry name" value="TetR_C_8"/>
    <property type="match status" value="1"/>
</dbReference>
<dbReference type="SUPFAM" id="SSF46689">
    <property type="entry name" value="Homeodomain-like"/>
    <property type="match status" value="1"/>
</dbReference>
<dbReference type="PANTHER" id="PTHR43479">
    <property type="entry name" value="ACREF/ENVCD OPERON REPRESSOR-RELATED"/>
    <property type="match status" value="1"/>
</dbReference>
<evidence type="ECO:0000256" key="1">
    <source>
        <dbReference type="ARBA" id="ARBA00023125"/>
    </source>
</evidence>
<dbReference type="Proteomes" id="UP000251853">
    <property type="component" value="Unassembled WGS sequence"/>
</dbReference>
<protein>
    <submittedName>
        <fullName evidence="4">TetR family transcriptional regulator</fullName>
    </submittedName>
</protein>
<name>A0A2X2TQ81_9FIRM</name>
<dbReference type="InterPro" id="IPR009057">
    <property type="entry name" value="Homeodomain-like_sf"/>
</dbReference>
<evidence type="ECO:0000313" key="5">
    <source>
        <dbReference type="Proteomes" id="UP000251853"/>
    </source>
</evidence>
<keyword evidence="1 2" id="KW-0238">DNA-binding</keyword>
<dbReference type="InterPro" id="IPR001647">
    <property type="entry name" value="HTH_TetR"/>
</dbReference>
<dbReference type="Pfam" id="PF00440">
    <property type="entry name" value="TetR_N"/>
    <property type="match status" value="1"/>
</dbReference>
<dbReference type="PANTHER" id="PTHR43479:SF7">
    <property type="entry name" value="TETR-FAMILY TRANSCRIPTIONAL REGULATOR"/>
    <property type="match status" value="1"/>
</dbReference>
<dbReference type="AlphaFoldDB" id="A0A2X2TQ81"/>
<organism evidence="4 5">
    <name type="scientific">Enterocloster clostridioformis</name>
    <dbReference type="NCBI Taxonomy" id="1531"/>
    <lineage>
        <taxon>Bacteria</taxon>
        <taxon>Bacillati</taxon>
        <taxon>Bacillota</taxon>
        <taxon>Clostridia</taxon>
        <taxon>Lachnospirales</taxon>
        <taxon>Lachnospiraceae</taxon>
        <taxon>Enterocloster</taxon>
    </lineage>
</organism>
<evidence type="ECO:0000256" key="2">
    <source>
        <dbReference type="PROSITE-ProRule" id="PRU00335"/>
    </source>
</evidence>
<feature type="domain" description="HTH tetR-type" evidence="3">
    <location>
        <begin position="12"/>
        <end position="72"/>
    </location>
</feature>
<reference evidence="4 5" key="1">
    <citation type="submission" date="2018-06" db="EMBL/GenBank/DDBJ databases">
        <authorList>
            <consortium name="Pathogen Informatics"/>
            <person name="Doyle S."/>
        </authorList>
    </citation>
    <scope>NUCLEOTIDE SEQUENCE [LARGE SCALE GENOMIC DNA]</scope>
    <source>
        <strain evidence="4 5">NCTC11224</strain>
    </source>
</reference>
<dbReference type="Gene3D" id="1.10.357.10">
    <property type="entry name" value="Tetracycline Repressor, domain 2"/>
    <property type="match status" value="1"/>
</dbReference>
<proteinExistence type="predicted"/>
<sequence length="200" mass="23891">MQRRRCSTSSSDITKKAFADAIKHLLKKKSLAKISVKDIVQYCNISRNTFYYHFKDKYELINWIFYTETLAEVNSFNDPSKCQDSFINLCRYLHKNRSFYLSCFQYVGQNSLRDYLHNFYYELIRMNLSVQYSEAGIRLSSDELNLMARMEAYSYVGIVFDWVRDGMNNDYGRYFDHLASIRKIEMSYNKMTEKGMIQNH</sequence>